<dbReference type="EMBL" id="BMXI01000010">
    <property type="protein sequence ID" value="GHC57116.1"/>
    <property type="molecule type" value="Genomic_DNA"/>
</dbReference>
<feature type="chain" id="PRO_5037249486" description="SLA1 homology domain-containing protein" evidence="1">
    <location>
        <begin position="21"/>
        <end position="128"/>
    </location>
</feature>
<protein>
    <recommendedName>
        <fullName evidence="4">SLA1 homology domain-containing protein</fullName>
    </recommendedName>
</protein>
<evidence type="ECO:0000256" key="1">
    <source>
        <dbReference type="SAM" id="SignalP"/>
    </source>
</evidence>
<reference evidence="2" key="2">
    <citation type="submission" date="2020-09" db="EMBL/GenBank/DDBJ databases">
        <authorList>
            <person name="Sun Q."/>
            <person name="Kim S."/>
        </authorList>
    </citation>
    <scope>NUCLEOTIDE SEQUENCE</scope>
    <source>
        <strain evidence="2">KCTC 12988</strain>
    </source>
</reference>
<proteinExistence type="predicted"/>
<comment type="caution">
    <text evidence="2">The sequence shown here is derived from an EMBL/GenBank/DDBJ whole genome shotgun (WGS) entry which is preliminary data.</text>
</comment>
<dbReference type="RefSeq" id="WP_189570370.1">
    <property type="nucleotide sequence ID" value="NZ_BMXI01000010.1"/>
</dbReference>
<feature type="signal peptide" evidence="1">
    <location>
        <begin position="1"/>
        <end position="20"/>
    </location>
</feature>
<dbReference type="Gene3D" id="2.30.30.700">
    <property type="entry name" value="SLA1 homology domain 1"/>
    <property type="match status" value="1"/>
</dbReference>
<keyword evidence="3" id="KW-1185">Reference proteome</keyword>
<dbReference type="AlphaFoldDB" id="A0A918TUG7"/>
<evidence type="ECO:0000313" key="2">
    <source>
        <dbReference type="EMBL" id="GHC57116.1"/>
    </source>
</evidence>
<name>A0A918TUG7_9BACT</name>
<reference evidence="2" key="1">
    <citation type="journal article" date="2014" name="Int. J. Syst. Evol. Microbiol.">
        <title>Complete genome sequence of Corynebacterium casei LMG S-19264T (=DSM 44701T), isolated from a smear-ripened cheese.</title>
        <authorList>
            <consortium name="US DOE Joint Genome Institute (JGI-PGF)"/>
            <person name="Walter F."/>
            <person name="Albersmeier A."/>
            <person name="Kalinowski J."/>
            <person name="Ruckert C."/>
        </authorList>
    </citation>
    <scope>NUCLEOTIDE SEQUENCE</scope>
    <source>
        <strain evidence="2">KCTC 12988</strain>
    </source>
</reference>
<accession>A0A918TUG7</accession>
<dbReference type="Proteomes" id="UP000644507">
    <property type="component" value="Unassembled WGS sequence"/>
</dbReference>
<organism evidence="2 3">
    <name type="scientific">Roseibacillus persicicus</name>
    <dbReference type="NCBI Taxonomy" id="454148"/>
    <lineage>
        <taxon>Bacteria</taxon>
        <taxon>Pseudomonadati</taxon>
        <taxon>Verrucomicrobiota</taxon>
        <taxon>Verrucomicrobiia</taxon>
        <taxon>Verrucomicrobiales</taxon>
        <taxon>Verrucomicrobiaceae</taxon>
        <taxon>Roseibacillus</taxon>
    </lineage>
</organism>
<sequence length="128" mass="14428">MKRKYLLMGCLLASLGWASARTWTSADGTRTFEGDLKNFDEATGKVTVLAGGQNLIFSQDKLSEDDRAYIQEWQTKKEAPSPAESLEDQKIGKKLTDKVLSRLDGKKFESVSMTKAPEYYLLYFSASW</sequence>
<gene>
    <name evidence="2" type="ORF">GCM10007100_24970</name>
</gene>
<evidence type="ECO:0008006" key="4">
    <source>
        <dbReference type="Google" id="ProtNLM"/>
    </source>
</evidence>
<evidence type="ECO:0000313" key="3">
    <source>
        <dbReference type="Proteomes" id="UP000644507"/>
    </source>
</evidence>
<keyword evidence="1" id="KW-0732">Signal</keyword>